<dbReference type="InterPro" id="IPR018488">
    <property type="entry name" value="cNMP-bd_CS"/>
</dbReference>
<evidence type="ECO:0000259" key="26">
    <source>
        <dbReference type="PROSITE" id="PS51285"/>
    </source>
</evidence>
<keyword evidence="28" id="KW-1185">Reference proteome</keyword>
<comment type="catalytic activity">
    <reaction evidence="21">
        <text>L-seryl-[protein] + ATP = O-phospho-L-seryl-[protein] + ADP + H(+)</text>
        <dbReference type="Rhea" id="RHEA:17989"/>
        <dbReference type="Rhea" id="RHEA-COMP:9863"/>
        <dbReference type="Rhea" id="RHEA-COMP:11604"/>
        <dbReference type="ChEBI" id="CHEBI:15378"/>
        <dbReference type="ChEBI" id="CHEBI:29999"/>
        <dbReference type="ChEBI" id="CHEBI:30616"/>
        <dbReference type="ChEBI" id="CHEBI:83421"/>
        <dbReference type="ChEBI" id="CHEBI:456216"/>
        <dbReference type="EC" id="2.7.11.12"/>
    </reaction>
</comment>
<evidence type="ECO:0000256" key="12">
    <source>
        <dbReference type="ARBA" id="ARBA00022772"/>
    </source>
</evidence>
<dbReference type="InterPro" id="IPR016182">
    <property type="entry name" value="Cu_amine_oxidase_N-reg"/>
</dbReference>
<dbReference type="Gene3D" id="3.30.200.20">
    <property type="entry name" value="Phosphorylase Kinase, domain 1"/>
    <property type="match status" value="1"/>
</dbReference>
<evidence type="ECO:0000256" key="17">
    <source>
        <dbReference type="ARBA" id="ARBA00023008"/>
    </source>
</evidence>
<dbReference type="PROSITE" id="PS01165">
    <property type="entry name" value="COPPER_AMINE_OXID_2"/>
    <property type="match status" value="1"/>
</dbReference>
<dbReference type="InterPro" id="IPR049947">
    <property type="entry name" value="Cu_Am_Ox_Cu-bd"/>
</dbReference>
<reference evidence="27 28" key="1">
    <citation type="journal article" date="2024" name="Nat. Commun.">
        <title>Phylogenomics reveals the evolutionary origins of lichenization in chlorophyte algae.</title>
        <authorList>
            <person name="Puginier C."/>
            <person name="Libourel C."/>
            <person name="Otte J."/>
            <person name="Skaloud P."/>
            <person name="Haon M."/>
            <person name="Grisel S."/>
            <person name="Petersen M."/>
            <person name="Berrin J.G."/>
            <person name="Delaux P.M."/>
            <person name="Dal Grande F."/>
            <person name="Keller J."/>
        </authorList>
    </citation>
    <scope>NUCLEOTIDE SEQUENCE [LARGE SCALE GENOMIC DNA]</scope>
    <source>
        <strain evidence="27 28">SAG 2043</strain>
    </source>
</reference>
<evidence type="ECO:0000313" key="27">
    <source>
        <dbReference type="EMBL" id="KAK9817313.1"/>
    </source>
</evidence>
<evidence type="ECO:0000256" key="6">
    <source>
        <dbReference type="ARBA" id="ARBA00012428"/>
    </source>
</evidence>
<keyword evidence="7" id="KW-0963">Cytoplasm</keyword>
<dbReference type="InterPro" id="IPR015798">
    <property type="entry name" value="Cu_amine_oxidase_C"/>
</dbReference>
<evidence type="ECO:0000256" key="13">
    <source>
        <dbReference type="ARBA" id="ARBA00022777"/>
    </source>
</evidence>
<dbReference type="PANTHER" id="PTHR24353:SF37">
    <property type="entry name" value="CAMP-DEPENDENT PROTEIN KINASE CATALYTIC SUBUNIT PRKX"/>
    <property type="match status" value="1"/>
</dbReference>
<comment type="similarity">
    <text evidence="4">Belongs to the copper/topaquinone oxidase family.</text>
</comment>
<dbReference type="Gene3D" id="2.70.98.20">
    <property type="entry name" value="Copper amine oxidase, catalytic domain"/>
    <property type="match status" value="1"/>
</dbReference>
<evidence type="ECO:0000256" key="22">
    <source>
        <dbReference type="PROSITE-ProRule" id="PRU10141"/>
    </source>
</evidence>
<feature type="region of interest" description="Disordered" evidence="23">
    <location>
        <begin position="1583"/>
        <end position="1614"/>
    </location>
</feature>
<dbReference type="GO" id="GO:0008131">
    <property type="term" value="F:primary methylamine oxidase activity"/>
    <property type="evidence" value="ECO:0007669"/>
    <property type="project" value="InterPro"/>
</dbReference>
<dbReference type="InterPro" id="IPR036460">
    <property type="entry name" value="Cu_amine_oxidase_C_sf"/>
</dbReference>
<evidence type="ECO:0000256" key="20">
    <source>
        <dbReference type="ARBA" id="ARBA00047298"/>
    </source>
</evidence>
<keyword evidence="8" id="KW-0723">Serine/threonine-protein kinase</keyword>
<evidence type="ECO:0000256" key="11">
    <source>
        <dbReference type="ARBA" id="ARBA00022741"/>
    </source>
</evidence>
<evidence type="ECO:0000256" key="3">
    <source>
        <dbReference type="ARBA" id="ARBA00006352"/>
    </source>
</evidence>
<dbReference type="Gene3D" id="2.60.120.10">
    <property type="entry name" value="Jelly Rolls"/>
    <property type="match status" value="4"/>
</dbReference>
<dbReference type="Gene3D" id="1.10.510.10">
    <property type="entry name" value="Transferase(Phosphotransferase) domain 1"/>
    <property type="match status" value="1"/>
</dbReference>
<dbReference type="PROSITE" id="PS00888">
    <property type="entry name" value="CNMP_BINDING_1"/>
    <property type="match status" value="1"/>
</dbReference>
<dbReference type="PROSITE" id="PS50042">
    <property type="entry name" value="CNMP_BINDING_3"/>
    <property type="match status" value="4"/>
</dbReference>
<feature type="domain" description="Cyclic nucleotide-binding" evidence="25">
    <location>
        <begin position="1176"/>
        <end position="1277"/>
    </location>
</feature>
<comment type="subunit">
    <text evidence="5">Homodimer.</text>
</comment>
<organism evidence="27 28">
    <name type="scientific">[Myrmecia] bisecta</name>
    <dbReference type="NCBI Taxonomy" id="41462"/>
    <lineage>
        <taxon>Eukaryota</taxon>
        <taxon>Viridiplantae</taxon>
        <taxon>Chlorophyta</taxon>
        <taxon>core chlorophytes</taxon>
        <taxon>Trebouxiophyceae</taxon>
        <taxon>Trebouxiales</taxon>
        <taxon>Trebouxiaceae</taxon>
        <taxon>Myrmecia</taxon>
    </lineage>
</organism>
<dbReference type="CDD" id="cd00038">
    <property type="entry name" value="CAP_ED"/>
    <property type="match status" value="4"/>
</dbReference>
<comment type="catalytic activity">
    <reaction evidence="20">
        <text>L-threonyl-[protein] + ATP = O-phospho-L-threonyl-[protein] + ADP + H(+)</text>
        <dbReference type="Rhea" id="RHEA:46608"/>
        <dbReference type="Rhea" id="RHEA-COMP:11060"/>
        <dbReference type="Rhea" id="RHEA-COMP:11605"/>
        <dbReference type="ChEBI" id="CHEBI:15378"/>
        <dbReference type="ChEBI" id="CHEBI:30013"/>
        <dbReference type="ChEBI" id="CHEBI:30616"/>
        <dbReference type="ChEBI" id="CHEBI:61977"/>
        <dbReference type="ChEBI" id="CHEBI:456216"/>
        <dbReference type="EC" id="2.7.11.12"/>
    </reaction>
</comment>
<evidence type="ECO:0000256" key="14">
    <source>
        <dbReference type="ARBA" id="ARBA00022840"/>
    </source>
</evidence>
<dbReference type="GO" id="GO:0004692">
    <property type="term" value="F:cGMP-dependent protein kinase activity"/>
    <property type="evidence" value="ECO:0007669"/>
    <property type="project" value="UniProtKB-EC"/>
</dbReference>
<dbReference type="Pfam" id="PF02728">
    <property type="entry name" value="Cu_amine_oxidN3"/>
    <property type="match status" value="1"/>
</dbReference>
<dbReference type="Gene3D" id="3.10.450.40">
    <property type="match status" value="2"/>
</dbReference>
<feature type="domain" description="Cyclic nucleotide-binding" evidence="25">
    <location>
        <begin position="817"/>
        <end position="921"/>
    </location>
</feature>
<dbReference type="Pfam" id="PF02727">
    <property type="entry name" value="Cu_amine_oxidN2"/>
    <property type="match status" value="1"/>
</dbReference>
<dbReference type="InterPro" id="IPR015800">
    <property type="entry name" value="Cu_amine_oxidase_N2"/>
</dbReference>
<feature type="binding site" evidence="22">
    <location>
        <position position="1331"/>
    </location>
    <ligand>
        <name>ATP</name>
        <dbReference type="ChEBI" id="CHEBI:30616"/>
    </ligand>
</feature>
<evidence type="ECO:0000256" key="19">
    <source>
        <dbReference type="ARBA" id="ARBA00024113"/>
    </source>
</evidence>
<evidence type="ECO:0000256" key="7">
    <source>
        <dbReference type="ARBA" id="ARBA00022490"/>
    </source>
</evidence>
<keyword evidence="11 22" id="KW-0547">Nucleotide-binding</keyword>
<feature type="domain" description="Cyclic nucleotide-binding" evidence="25">
    <location>
        <begin position="942"/>
        <end position="1046"/>
    </location>
</feature>
<keyword evidence="10" id="KW-0479">Metal-binding</keyword>
<evidence type="ECO:0000313" key="28">
    <source>
        <dbReference type="Proteomes" id="UP001489004"/>
    </source>
</evidence>
<dbReference type="InterPro" id="IPR049948">
    <property type="entry name" value="Cu_Am_ox_TPQ-bd"/>
</dbReference>
<proteinExistence type="inferred from homology"/>
<dbReference type="SUPFAM" id="SSF49998">
    <property type="entry name" value="Amine oxidase catalytic domain"/>
    <property type="match status" value="1"/>
</dbReference>
<dbReference type="Pfam" id="PF00069">
    <property type="entry name" value="Pkinase"/>
    <property type="match status" value="1"/>
</dbReference>
<dbReference type="GO" id="GO:0009308">
    <property type="term" value="P:amine metabolic process"/>
    <property type="evidence" value="ECO:0007669"/>
    <property type="project" value="InterPro"/>
</dbReference>
<dbReference type="FunFam" id="1.10.510.10:FF:000005">
    <property type="entry name" value="cAMP-dependent protein kinase catalytic subunit alpha"/>
    <property type="match status" value="1"/>
</dbReference>
<dbReference type="SMART" id="SM00100">
    <property type="entry name" value="cNMP"/>
    <property type="match status" value="4"/>
</dbReference>
<name>A0AAW1Q935_9CHLO</name>
<dbReference type="InterPro" id="IPR000719">
    <property type="entry name" value="Prot_kinase_dom"/>
</dbReference>
<dbReference type="Pfam" id="PF01179">
    <property type="entry name" value="Cu_amine_oxid"/>
    <property type="match status" value="1"/>
</dbReference>
<dbReference type="InterPro" id="IPR000595">
    <property type="entry name" value="cNMP-bd_dom"/>
</dbReference>
<feature type="compositionally biased region" description="Basic and acidic residues" evidence="23">
    <location>
        <begin position="1583"/>
        <end position="1594"/>
    </location>
</feature>
<evidence type="ECO:0000256" key="5">
    <source>
        <dbReference type="ARBA" id="ARBA00011738"/>
    </source>
</evidence>
<dbReference type="GO" id="GO:0005524">
    <property type="term" value="F:ATP binding"/>
    <property type="evidence" value="ECO:0007669"/>
    <property type="project" value="UniProtKB-UniRule"/>
</dbReference>
<keyword evidence="9" id="KW-0808">Transferase</keyword>
<dbReference type="SMART" id="SM00133">
    <property type="entry name" value="S_TK_X"/>
    <property type="match status" value="1"/>
</dbReference>
<comment type="cofactor">
    <cofactor evidence="1">
        <name>Cu cation</name>
        <dbReference type="ChEBI" id="CHEBI:23378"/>
    </cofactor>
</comment>
<dbReference type="EMBL" id="JALJOR010000005">
    <property type="protein sequence ID" value="KAK9817313.1"/>
    <property type="molecule type" value="Genomic_DNA"/>
</dbReference>
<comment type="caution">
    <text evidence="27">The sequence shown here is derived from an EMBL/GenBank/DDBJ whole genome shotgun (WGS) entry which is preliminary data.</text>
</comment>
<dbReference type="PRINTS" id="PR00103">
    <property type="entry name" value="CAMPKINASE"/>
</dbReference>
<dbReference type="GO" id="GO:0005952">
    <property type="term" value="C:cAMP-dependent protein kinase complex"/>
    <property type="evidence" value="ECO:0007669"/>
    <property type="project" value="TreeGrafter"/>
</dbReference>
<evidence type="ECO:0000256" key="16">
    <source>
        <dbReference type="ARBA" id="ARBA00023002"/>
    </source>
</evidence>
<evidence type="ECO:0000256" key="10">
    <source>
        <dbReference type="ARBA" id="ARBA00022723"/>
    </source>
</evidence>
<protein>
    <recommendedName>
        <fullName evidence="19">cGMP-dependent protein kinase</fullName>
        <ecNumber evidence="6">2.7.11.12</ecNumber>
    </recommendedName>
</protein>
<evidence type="ECO:0000259" key="25">
    <source>
        <dbReference type="PROSITE" id="PS50042"/>
    </source>
</evidence>
<dbReference type="FunFam" id="2.70.98.20:FF:000001">
    <property type="entry name" value="Amine oxidase"/>
    <property type="match status" value="1"/>
</dbReference>
<keyword evidence="16" id="KW-0560">Oxidoreductase</keyword>
<dbReference type="SMART" id="SM00220">
    <property type="entry name" value="S_TKc"/>
    <property type="match status" value="1"/>
</dbReference>
<dbReference type="InterPro" id="IPR015802">
    <property type="entry name" value="Cu_amine_oxidase_N3"/>
</dbReference>
<evidence type="ECO:0000256" key="9">
    <source>
        <dbReference type="ARBA" id="ARBA00022679"/>
    </source>
</evidence>
<keyword evidence="14 22" id="KW-0067">ATP-binding</keyword>
<evidence type="ECO:0000256" key="21">
    <source>
        <dbReference type="ARBA" id="ARBA00047462"/>
    </source>
</evidence>
<gene>
    <name evidence="27" type="ORF">WJX72_012521</name>
</gene>
<dbReference type="PROSITE" id="PS00107">
    <property type="entry name" value="PROTEIN_KINASE_ATP"/>
    <property type="match status" value="1"/>
</dbReference>
<dbReference type="EC" id="2.7.11.12" evidence="6"/>
<evidence type="ECO:0000259" key="24">
    <source>
        <dbReference type="PROSITE" id="PS50011"/>
    </source>
</evidence>
<dbReference type="PROSITE" id="PS50011">
    <property type="entry name" value="PROTEIN_KINASE_DOM"/>
    <property type="match status" value="1"/>
</dbReference>
<evidence type="ECO:0000256" key="23">
    <source>
        <dbReference type="SAM" id="MobiDB-lite"/>
    </source>
</evidence>
<evidence type="ECO:0000256" key="8">
    <source>
        <dbReference type="ARBA" id="ARBA00022527"/>
    </source>
</evidence>
<dbReference type="InterPro" id="IPR011009">
    <property type="entry name" value="Kinase-like_dom_sf"/>
</dbReference>
<evidence type="ECO:0000256" key="2">
    <source>
        <dbReference type="ARBA" id="ARBA00001946"/>
    </source>
</evidence>
<comment type="cofactor">
    <cofactor evidence="2">
        <name>Mg(2+)</name>
        <dbReference type="ChEBI" id="CHEBI:18420"/>
    </cofactor>
</comment>
<dbReference type="GO" id="GO:0004691">
    <property type="term" value="F:cAMP-dependent protein kinase activity"/>
    <property type="evidence" value="ECO:0007669"/>
    <property type="project" value="TreeGrafter"/>
</dbReference>
<dbReference type="Pfam" id="PF00027">
    <property type="entry name" value="cNMP_binding"/>
    <property type="match status" value="4"/>
</dbReference>
<dbReference type="InterPro" id="IPR017441">
    <property type="entry name" value="Protein_kinase_ATP_BS"/>
</dbReference>
<dbReference type="InterPro" id="IPR018490">
    <property type="entry name" value="cNMP-bd_dom_sf"/>
</dbReference>
<dbReference type="SUPFAM" id="SSF56112">
    <property type="entry name" value="Protein kinase-like (PK-like)"/>
    <property type="match status" value="1"/>
</dbReference>
<evidence type="ECO:0000256" key="4">
    <source>
        <dbReference type="ARBA" id="ARBA00007983"/>
    </source>
</evidence>
<feature type="domain" description="Cyclic nucleotide-binding" evidence="25">
    <location>
        <begin position="1057"/>
        <end position="1173"/>
    </location>
</feature>
<dbReference type="PROSITE" id="PS00889">
    <property type="entry name" value="CNMP_BINDING_2"/>
    <property type="match status" value="3"/>
</dbReference>
<dbReference type="SUPFAM" id="SSF54416">
    <property type="entry name" value="Amine oxidase N-terminal region"/>
    <property type="match status" value="2"/>
</dbReference>
<dbReference type="PROSITE" id="PS51285">
    <property type="entry name" value="AGC_KINASE_CTER"/>
    <property type="match status" value="1"/>
</dbReference>
<evidence type="ECO:0000256" key="1">
    <source>
        <dbReference type="ARBA" id="ARBA00001935"/>
    </source>
</evidence>
<dbReference type="Proteomes" id="UP001489004">
    <property type="component" value="Unassembled WGS sequence"/>
</dbReference>
<feature type="domain" description="Protein kinase" evidence="24">
    <location>
        <begin position="1304"/>
        <end position="1559"/>
    </location>
</feature>
<dbReference type="GO" id="GO:0048038">
    <property type="term" value="F:quinone binding"/>
    <property type="evidence" value="ECO:0007669"/>
    <property type="project" value="InterPro"/>
</dbReference>
<keyword evidence="18" id="KW-1015">Disulfide bond</keyword>
<keyword evidence="13" id="KW-0418">Kinase</keyword>
<feature type="domain" description="AGC-kinase C-terminal" evidence="26">
    <location>
        <begin position="1560"/>
        <end position="1614"/>
    </location>
</feature>
<evidence type="ECO:0000256" key="18">
    <source>
        <dbReference type="ARBA" id="ARBA00023157"/>
    </source>
</evidence>
<dbReference type="InterPro" id="IPR000961">
    <property type="entry name" value="AGC-kinase_C"/>
</dbReference>
<dbReference type="SUPFAM" id="SSF51206">
    <property type="entry name" value="cAMP-binding domain-like"/>
    <property type="match status" value="4"/>
</dbReference>
<dbReference type="PROSITE" id="PS01164">
    <property type="entry name" value="COPPER_AMINE_OXID_1"/>
    <property type="match status" value="1"/>
</dbReference>
<dbReference type="PANTHER" id="PTHR24353">
    <property type="entry name" value="CYCLIC NUCLEOTIDE-DEPENDENT PROTEIN KINASE"/>
    <property type="match status" value="1"/>
</dbReference>
<keyword evidence="15" id="KW-0460">Magnesium</keyword>
<keyword evidence="12" id="KW-0801">TPQ</keyword>
<accession>A0AAW1Q935</accession>
<sequence length="1614" mass="178725">MLPQRAEPFYGPQKQPSVGNVRLVDHLLGLFTAQAPLSAPATEQAEVPEHCLDPLSAEEVSAAADACKAYAVAKALPKLRFNSISLKEPTKAALLSFEQDPRVAAVPRQALCTLQLPTGASVVEALVDLDHDPATVLDWKQLEGVQPMVTLDDCLDAEDVVKASPRVQQLIRERYGITDMDKVAVDPWYYGDRHVGETATGSGSGRFIQCFIYSRMTSDDNQYAHPLDIVVMLDLTTKEILHIFMHDKPPQPEGPSFDVVGNRVTWQKWDLRVGFNYKEGIVLHNVSYEDRGRKRPVLHRASIVEIIVPYGDPRAPFHRKCAFDVVDYGLGLSANSLELGCDCLGHIKYFDAVVNDKEGEPVVIKKAICMHEEDYGTLFKHTEYRNGHSETRRSRRLVISMVATIANYDYGFAWHLYQDGTIEQQTKLTGCLSTNGLSPGEGPIPTHGTLVAPGLNAQIHQHFFCARLDFALDDPNGGAHLTVTETDVEAMPEGPDNPYGVGFKATERDLTTEKEAQRCIDVACSRIWKIKNKHSLNPVNGQPVGYKLMAGPVPPLYAGPNSSHRKRGIFATKQLWVTPHSDDEIYPAGKYPLQSQGQEGIGEWTSKNRKVVDADCVMWHTFGVTHIPRIEDWPVMPAEHIGFMLKPFNFFDANPGLDIPPSCNIASREFDGKACSHCGPSEPRPHMLGVKTPDHAASHGDQNVLLIELETEATLVVAQEHYRQGPPRSAKAAQPVHDQSSALPAPLHKLNRAASATAAQQPSSLDAEMQAKKQHARKRVAIAAEALTNAADVQITNVPKSGAELRILERAVEGNLLFESLASPARQAIFGSMTALMVRAGTNIITQGDTDASKFYVLERGTCDVYVDTQPLGTAKKVHTYASGSGFGELALLYSAPRAATVTAITDCKLWVMDRNVYKAISSTYQANLAREKRVLLDAVAMLSMLSDDHKAMVADALEAVEFTEGQVVFQEGDVGSKFYIIKDGNFRVSRGEQLLEQLSTGHFFGEKALIRNDTRVADVTAESYSVCYVLDRKAFDDLLGPIEDVWKFEVLRKVPILFNLTEAQLFEVARCMKAETMRAGEMAFRKGDPGDVFYVIEEGTFTIFDNSNRELARVGKGSCFGELALLRQDVRAANVRALTDAQLLAMHRDDFNKLLGSLTDIRYMWRFEALRKVPLLTFLSPAQRSQLCTALKPQHVPANSRVITKGESGDTFYIIEAGLCAVLGDADQELSQAGPTMFFGELALLKGAPRAASVKTITECDLLTMDRDTFSSLLGPLQSLLDEQAALYGPTVSAKLNVKLGDLQKVAVLGAGAFGMVTLVKHRSTYFALKTLGKEQIVKMGLQEHVKREKEVMAACDCPFMVNLVTALKDEAHLYMLMECVMGGEFFTYLQSRTRPLNEEQARFYTASVVLGMEYMQDRNLVWRDLKPENLLLDVKGYLKMADFGFAKKLPAGQKTYTLCGTPEYLAPELVTQAGHTRAVDWWALGVLIYEMVASYPPFYDEDRVAMFKNICRVKYTCPTTFSKDLRDLVRKLLVLNPTQRLGAMKGGAADVKAHPWFAGFDWKAFEAKKMPAPYVPKVSNPEDTRNFMKPTEDPSESSGHTRYKSTGVFEDF</sequence>
<keyword evidence="17" id="KW-0186">Copper</keyword>
<dbReference type="InterPro" id="IPR014710">
    <property type="entry name" value="RmlC-like_jellyroll"/>
</dbReference>
<dbReference type="GO" id="GO:0005507">
    <property type="term" value="F:copper ion binding"/>
    <property type="evidence" value="ECO:0007669"/>
    <property type="project" value="InterPro"/>
</dbReference>
<evidence type="ECO:0000256" key="15">
    <source>
        <dbReference type="ARBA" id="ARBA00022842"/>
    </source>
</evidence>
<comment type="similarity">
    <text evidence="3">Belongs to the protein kinase superfamily. AGC Ser/Thr protein kinase family. cGMP subfamily.</text>
</comment>